<accession>A0A3A4ZIB6</accession>
<dbReference type="GO" id="GO:0016757">
    <property type="term" value="F:glycosyltransferase activity"/>
    <property type="evidence" value="ECO:0007669"/>
    <property type="project" value="InterPro"/>
</dbReference>
<dbReference type="Proteomes" id="UP000265540">
    <property type="component" value="Unassembled WGS sequence"/>
</dbReference>
<dbReference type="InterPro" id="IPR001296">
    <property type="entry name" value="Glyco_trans_1"/>
</dbReference>
<dbReference type="CDD" id="cd03801">
    <property type="entry name" value="GT4_PimA-like"/>
    <property type="match status" value="1"/>
</dbReference>
<protein>
    <submittedName>
        <fullName evidence="4">Glycosyltransferase family 1 protein</fullName>
    </submittedName>
</protein>
<dbReference type="PANTHER" id="PTHR46401:SF2">
    <property type="entry name" value="GLYCOSYLTRANSFERASE WBBK-RELATED"/>
    <property type="match status" value="1"/>
</dbReference>
<evidence type="ECO:0000259" key="2">
    <source>
        <dbReference type="Pfam" id="PF00534"/>
    </source>
</evidence>
<dbReference type="EMBL" id="QZJF01000022">
    <property type="protein sequence ID" value="RJR26410.1"/>
    <property type="molecule type" value="Genomic_DNA"/>
</dbReference>
<organism evidence="4 5">
    <name type="scientific">candidate division WWE3 bacterium</name>
    <dbReference type="NCBI Taxonomy" id="2053526"/>
    <lineage>
        <taxon>Bacteria</taxon>
        <taxon>Katanobacteria</taxon>
    </lineage>
</organism>
<comment type="caution">
    <text evidence="4">The sequence shown here is derived from an EMBL/GenBank/DDBJ whole genome shotgun (WGS) entry which is preliminary data.</text>
</comment>
<dbReference type="InterPro" id="IPR028098">
    <property type="entry name" value="Glyco_trans_4-like_N"/>
</dbReference>
<evidence type="ECO:0000256" key="1">
    <source>
        <dbReference type="ARBA" id="ARBA00022679"/>
    </source>
</evidence>
<proteinExistence type="predicted"/>
<dbReference type="Pfam" id="PF00534">
    <property type="entry name" value="Glycos_transf_1"/>
    <property type="match status" value="1"/>
</dbReference>
<gene>
    <name evidence="4" type="ORF">C4561_05465</name>
</gene>
<dbReference type="SUPFAM" id="SSF53756">
    <property type="entry name" value="UDP-Glycosyltransferase/glycogen phosphorylase"/>
    <property type="match status" value="1"/>
</dbReference>
<dbReference type="GO" id="GO:0009103">
    <property type="term" value="P:lipopolysaccharide biosynthetic process"/>
    <property type="evidence" value="ECO:0007669"/>
    <property type="project" value="TreeGrafter"/>
</dbReference>
<dbReference type="Pfam" id="PF13439">
    <property type="entry name" value="Glyco_transf_4"/>
    <property type="match status" value="1"/>
</dbReference>
<keyword evidence="1 4" id="KW-0808">Transferase</keyword>
<feature type="domain" description="Glycosyltransferase subfamily 4-like N-terminal" evidence="3">
    <location>
        <begin position="15"/>
        <end position="203"/>
    </location>
</feature>
<name>A0A3A4ZIB6_UNCKA</name>
<evidence type="ECO:0000313" key="5">
    <source>
        <dbReference type="Proteomes" id="UP000265540"/>
    </source>
</evidence>
<evidence type="ECO:0000313" key="4">
    <source>
        <dbReference type="EMBL" id="RJR26410.1"/>
    </source>
</evidence>
<dbReference type="Gene3D" id="3.40.50.2000">
    <property type="entry name" value="Glycogen Phosphorylase B"/>
    <property type="match status" value="2"/>
</dbReference>
<dbReference type="PANTHER" id="PTHR46401">
    <property type="entry name" value="GLYCOSYLTRANSFERASE WBBK-RELATED"/>
    <property type="match status" value="1"/>
</dbReference>
<dbReference type="AlphaFoldDB" id="A0A3A4ZIB6"/>
<sequence>MKICRIVYEMPPPWDGLAPHPFEITKSQSKLGHEIDIFCGRWPKAGPLIDIKGVTYHTLIREPLQGTVSITTSVILLFSYIFWRKRNTPDIIHSHGHFAIWIYLYRSILHRFFPWSDELKIPLVVHFHNTAQGRWEAFDKEGKYITPHSKYIQWPLSVFSDKTAVKVASACVFVSEETKNEAIKFYNADPQRCFVVETGVNTELFFPVGQEEREKSRKEMDLDMYDKVILNHGMMVERKNIHLLVDALKFLPINYKLLLVGTMDPSYQQKLNEQIAKGGLKERVTLVGYTPYPLTPIAYQVSDVFVLPSTWEGLPKVVMQGLSAGVPCVVSGFRLSDELDGIIYLDDLNPETIARTIQTTVENRVNVDINKLRLVYSWDTRVKEIENVYDFAFKYRLL</sequence>
<evidence type="ECO:0000259" key="3">
    <source>
        <dbReference type="Pfam" id="PF13439"/>
    </source>
</evidence>
<reference evidence="4 5" key="1">
    <citation type="journal article" date="2017" name="ISME J.">
        <title>Energy and carbon metabolisms in a deep terrestrial subsurface fluid microbial community.</title>
        <authorList>
            <person name="Momper L."/>
            <person name="Jungbluth S.P."/>
            <person name="Lee M.D."/>
            <person name="Amend J.P."/>
        </authorList>
    </citation>
    <scope>NUCLEOTIDE SEQUENCE [LARGE SCALE GENOMIC DNA]</scope>
    <source>
        <strain evidence="4">SURF_46</strain>
    </source>
</reference>
<feature type="domain" description="Glycosyl transferase family 1" evidence="2">
    <location>
        <begin position="213"/>
        <end position="332"/>
    </location>
</feature>